<dbReference type="GO" id="GO:0003676">
    <property type="term" value="F:nucleic acid binding"/>
    <property type="evidence" value="ECO:0007669"/>
    <property type="project" value="InterPro"/>
</dbReference>
<feature type="domain" description="RNase H type-1" evidence="1">
    <location>
        <begin position="94"/>
        <end position="155"/>
    </location>
</feature>
<name>A0A2K3MBY4_TRIPR</name>
<sequence>RDWIFDNLNKRAGEEKNNEWQTIFMVTCWHLWTWRNKTIFEDTFNRPINPTQAILKMSHEIDSCKKTKLTCMPQRMDTIFIGWKRPREGWVKLNCDDTHKSSINLSGCVGLLRDSSGVCLASYARKLGTCDALHAETWGMYLSMDLAMRQGIMHL</sequence>
<dbReference type="GO" id="GO:0004523">
    <property type="term" value="F:RNA-DNA hybrid ribonuclease activity"/>
    <property type="evidence" value="ECO:0007669"/>
    <property type="project" value="InterPro"/>
</dbReference>
<dbReference type="CDD" id="cd06222">
    <property type="entry name" value="RNase_H_like"/>
    <property type="match status" value="1"/>
</dbReference>
<reference evidence="2 3" key="1">
    <citation type="journal article" date="2014" name="Am. J. Bot.">
        <title>Genome assembly and annotation for red clover (Trifolium pratense; Fabaceae).</title>
        <authorList>
            <person name="Istvanek J."/>
            <person name="Jaros M."/>
            <person name="Krenek A."/>
            <person name="Repkova J."/>
        </authorList>
    </citation>
    <scope>NUCLEOTIDE SEQUENCE [LARGE SCALE GENOMIC DNA]</scope>
    <source>
        <strain evidence="3">cv. Tatra</strain>
        <tissue evidence="2">Young leaves</tissue>
    </source>
</reference>
<dbReference type="PANTHER" id="PTHR47074">
    <property type="entry name" value="BNAC02G40300D PROTEIN"/>
    <property type="match status" value="1"/>
</dbReference>
<dbReference type="EMBL" id="ASHM01056139">
    <property type="protein sequence ID" value="PNX88290.1"/>
    <property type="molecule type" value="Genomic_DNA"/>
</dbReference>
<proteinExistence type="predicted"/>
<dbReference type="PANTHER" id="PTHR47074:SF11">
    <property type="entry name" value="REVERSE TRANSCRIPTASE-LIKE PROTEIN"/>
    <property type="match status" value="1"/>
</dbReference>
<dbReference type="InterPro" id="IPR044730">
    <property type="entry name" value="RNase_H-like_dom_plant"/>
</dbReference>
<gene>
    <name evidence="2" type="ORF">L195_g044393</name>
</gene>
<reference evidence="2 3" key="2">
    <citation type="journal article" date="2017" name="Front. Plant Sci.">
        <title>Gene Classification and Mining of Molecular Markers Useful in Red Clover (Trifolium pratense) Breeding.</title>
        <authorList>
            <person name="Istvanek J."/>
            <person name="Dluhosova J."/>
            <person name="Dluhos P."/>
            <person name="Patkova L."/>
            <person name="Nedelnik J."/>
            <person name="Repkova J."/>
        </authorList>
    </citation>
    <scope>NUCLEOTIDE SEQUENCE [LARGE SCALE GENOMIC DNA]</scope>
    <source>
        <strain evidence="3">cv. Tatra</strain>
        <tissue evidence="2">Young leaves</tissue>
    </source>
</reference>
<dbReference type="Pfam" id="PF13456">
    <property type="entry name" value="RVT_3"/>
    <property type="match status" value="1"/>
</dbReference>
<dbReference type="InterPro" id="IPR052929">
    <property type="entry name" value="RNase_H-like_EbsB-rel"/>
</dbReference>
<comment type="caution">
    <text evidence="2">The sequence shown here is derived from an EMBL/GenBank/DDBJ whole genome shotgun (WGS) entry which is preliminary data.</text>
</comment>
<feature type="non-terminal residue" evidence="2">
    <location>
        <position position="1"/>
    </location>
</feature>
<evidence type="ECO:0000259" key="1">
    <source>
        <dbReference type="Pfam" id="PF13456"/>
    </source>
</evidence>
<protein>
    <submittedName>
        <fullName evidence="2">Ribonuclease H</fullName>
    </submittedName>
</protein>
<accession>A0A2K3MBY4</accession>
<dbReference type="Proteomes" id="UP000236291">
    <property type="component" value="Unassembled WGS sequence"/>
</dbReference>
<evidence type="ECO:0000313" key="2">
    <source>
        <dbReference type="EMBL" id="PNX88290.1"/>
    </source>
</evidence>
<dbReference type="AlphaFoldDB" id="A0A2K3MBY4"/>
<dbReference type="InterPro" id="IPR002156">
    <property type="entry name" value="RNaseH_domain"/>
</dbReference>
<organism evidence="2 3">
    <name type="scientific">Trifolium pratense</name>
    <name type="common">Red clover</name>
    <dbReference type="NCBI Taxonomy" id="57577"/>
    <lineage>
        <taxon>Eukaryota</taxon>
        <taxon>Viridiplantae</taxon>
        <taxon>Streptophyta</taxon>
        <taxon>Embryophyta</taxon>
        <taxon>Tracheophyta</taxon>
        <taxon>Spermatophyta</taxon>
        <taxon>Magnoliopsida</taxon>
        <taxon>eudicotyledons</taxon>
        <taxon>Gunneridae</taxon>
        <taxon>Pentapetalae</taxon>
        <taxon>rosids</taxon>
        <taxon>fabids</taxon>
        <taxon>Fabales</taxon>
        <taxon>Fabaceae</taxon>
        <taxon>Papilionoideae</taxon>
        <taxon>50 kb inversion clade</taxon>
        <taxon>NPAAA clade</taxon>
        <taxon>Hologalegina</taxon>
        <taxon>IRL clade</taxon>
        <taxon>Trifolieae</taxon>
        <taxon>Trifolium</taxon>
    </lineage>
</organism>
<evidence type="ECO:0000313" key="3">
    <source>
        <dbReference type="Proteomes" id="UP000236291"/>
    </source>
</evidence>